<dbReference type="Proteomes" id="UP000053477">
    <property type="component" value="Unassembled WGS sequence"/>
</dbReference>
<gene>
    <name evidence="3" type="ORF">SCHPADRAFT_998167</name>
</gene>
<dbReference type="EMBL" id="KQ085978">
    <property type="protein sequence ID" value="KLO12435.1"/>
    <property type="molecule type" value="Genomic_DNA"/>
</dbReference>
<name>A0A0H2RKE0_9AGAM</name>
<feature type="region of interest" description="Disordered" evidence="1">
    <location>
        <begin position="114"/>
        <end position="158"/>
    </location>
</feature>
<sequence>MTMLPFDVYVHPSFSYKPNEWAATSSSSSQQPTKASLMKKTIVTAAALGFTAAATTAGALVYMTDREVLVGRDPPTLILAYTSTSIRNFPFFPPPIQIRSDLSTPTSTANCQLAPPHLPHPPAHRVLRPTNNPSSESPSAYESDVMSTRRMDRPVPRF</sequence>
<evidence type="ECO:0000256" key="1">
    <source>
        <dbReference type="SAM" id="MobiDB-lite"/>
    </source>
</evidence>
<keyword evidence="4" id="KW-1185">Reference proteome</keyword>
<evidence type="ECO:0000313" key="4">
    <source>
        <dbReference type="Proteomes" id="UP000053477"/>
    </source>
</evidence>
<dbReference type="InParanoid" id="A0A0H2RKE0"/>
<feature type="transmembrane region" description="Helical" evidence="2">
    <location>
        <begin position="42"/>
        <end position="62"/>
    </location>
</feature>
<keyword evidence="2" id="KW-1133">Transmembrane helix</keyword>
<accession>A0A0H2RKE0</accession>
<evidence type="ECO:0000256" key="2">
    <source>
        <dbReference type="SAM" id="Phobius"/>
    </source>
</evidence>
<dbReference type="AlphaFoldDB" id="A0A0H2RKE0"/>
<feature type="compositionally biased region" description="Basic and acidic residues" evidence="1">
    <location>
        <begin position="147"/>
        <end position="158"/>
    </location>
</feature>
<feature type="compositionally biased region" description="Polar residues" evidence="1">
    <location>
        <begin position="130"/>
        <end position="140"/>
    </location>
</feature>
<protein>
    <submittedName>
        <fullName evidence="3">Uncharacterized protein</fullName>
    </submittedName>
</protein>
<reference evidence="3 4" key="1">
    <citation type="submission" date="2015-04" db="EMBL/GenBank/DDBJ databases">
        <title>Complete genome sequence of Schizopora paradoxa KUC8140, a cosmopolitan wood degrader in East Asia.</title>
        <authorList>
            <consortium name="DOE Joint Genome Institute"/>
            <person name="Min B."/>
            <person name="Park H."/>
            <person name="Jang Y."/>
            <person name="Kim J.-J."/>
            <person name="Kim K.H."/>
            <person name="Pangilinan J."/>
            <person name="Lipzen A."/>
            <person name="Riley R."/>
            <person name="Grigoriev I.V."/>
            <person name="Spatafora J.W."/>
            <person name="Choi I.-G."/>
        </authorList>
    </citation>
    <scope>NUCLEOTIDE SEQUENCE [LARGE SCALE GENOMIC DNA]</scope>
    <source>
        <strain evidence="3 4">KUC8140</strain>
    </source>
</reference>
<proteinExistence type="predicted"/>
<keyword evidence="2" id="KW-0812">Transmembrane</keyword>
<keyword evidence="2" id="KW-0472">Membrane</keyword>
<evidence type="ECO:0000313" key="3">
    <source>
        <dbReference type="EMBL" id="KLO12435.1"/>
    </source>
</evidence>
<organism evidence="3 4">
    <name type="scientific">Schizopora paradoxa</name>
    <dbReference type="NCBI Taxonomy" id="27342"/>
    <lineage>
        <taxon>Eukaryota</taxon>
        <taxon>Fungi</taxon>
        <taxon>Dikarya</taxon>
        <taxon>Basidiomycota</taxon>
        <taxon>Agaricomycotina</taxon>
        <taxon>Agaricomycetes</taxon>
        <taxon>Hymenochaetales</taxon>
        <taxon>Schizoporaceae</taxon>
        <taxon>Schizopora</taxon>
    </lineage>
</organism>